<dbReference type="Proteomes" id="UP000557307">
    <property type="component" value="Unassembled WGS sequence"/>
</dbReference>
<feature type="chain" id="PRO_5032469916" evidence="1">
    <location>
        <begin position="22"/>
        <end position="146"/>
    </location>
</feature>
<evidence type="ECO:0000313" key="3">
    <source>
        <dbReference type="Proteomes" id="UP000557307"/>
    </source>
</evidence>
<proteinExistence type="predicted"/>
<sequence>MKKYFCFLLLLGLLVGCKSNEVPVVDHASNFTGSYKTVTTKNGDTNEHVWIVTRRSTNVLEIAYTITTYYIERGTPRTIVDVVTLTKVQAINENTFEIDETITVNNHGYNIQGTGVKSGDQIAITTKWTSTETSRETSEYLEFKKQ</sequence>
<organism evidence="2 3">
    <name type="scientific">Rhabdobacter roseus</name>
    <dbReference type="NCBI Taxonomy" id="1655419"/>
    <lineage>
        <taxon>Bacteria</taxon>
        <taxon>Pseudomonadati</taxon>
        <taxon>Bacteroidota</taxon>
        <taxon>Cytophagia</taxon>
        <taxon>Cytophagales</taxon>
        <taxon>Cytophagaceae</taxon>
        <taxon>Rhabdobacter</taxon>
    </lineage>
</organism>
<keyword evidence="3" id="KW-1185">Reference proteome</keyword>
<dbReference type="RefSeq" id="WP_184177314.1">
    <property type="nucleotide sequence ID" value="NZ_JACHGF010000009.1"/>
</dbReference>
<protein>
    <submittedName>
        <fullName evidence="2">Uncharacterized protein YcfL</fullName>
    </submittedName>
</protein>
<evidence type="ECO:0000313" key="2">
    <source>
        <dbReference type="EMBL" id="MBB5286295.1"/>
    </source>
</evidence>
<evidence type="ECO:0000256" key="1">
    <source>
        <dbReference type="SAM" id="SignalP"/>
    </source>
</evidence>
<dbReference type="PROSITE" id="PS51257">
    <property type="entry name" value="PROKAR_LIPOPROTEIN"/>
    <property type="match status" value="1"/>
</dbReference>
<dbReference type="EMBL" id="JACHGF010000009">
    <property type="protein sequence ID" value="MBB5286295.1"/>
    <property type="molecule type" value="Genomic_DNA"/>
</dbReference>
<name>A0A840TTR8_9BACT</name>
<dbReference type="AlphaFoldDB" id="A0A840TTR8"/>
<gene>
    <name evidence="2" type="ORF">HNQ92_004455</name>
</gene>
<accession>A0A840TTR8</accession>
<feature type="signal peptide" evidence="1">
    <location>
        <begin position="1"/>
        <end position="21"/>
    </location>
</feature>
<comment type="caution">
    <text evidence="2">The sequence shown here is derived from an EMBL/GenBank/DDBJ whole genome shotgun (WGS) entry which is preliminary data.</text>
</comment>
<keyword evidence="1" id="KW-0732">Signal</keyword>
<reference evidence="2 3" key="1">
    <citation type="submission" date="2020-08" db="EMBL/GenBank/DDBJ databases">
        <title>Genomic Encyclopedia of Type Strains, Phase IV (KMG-IV): sequencing the most valuable type-strain genomes for metagenomic binning, comparative biology and taxonomic classification.</title>
        <authorList>
            <person name="Goeker M."/>
        </authorList>
    </citation>
    <scope>NUCLEOTIDE SEQUENCE [LARGE SCALE GENOMIC DNA]</scope>
    <source>
        <strain evidence="2 3">DSM 105074</strain>
    </source>
</reference>